<name>A0A7I4Z5Q5_HAECO</name>
<dbReference type="GO" id="GO:0005634">
    <property type="term" value="C:nucleus"/>
    <property type="evidence" value="ECO:0007669"/>
    <property type="project" value="UniProtKB-SubCell"/>
</dbReference>
<keyword evidence="5" id="KW-1185">Reference proteome</keyword>
<dbReference type="InterPro" id="IPR048413">
    <property type="entry name" value="Htt_C-HEAT_rpt"/>
</dbReference>
<dbReference type="InterPro" id="IPR028426">
    <property type="entry name" value="Huntingtin_fam"/>
</dbReference>
<dbReference type="InterPro" id="IPR024613">
    <property type="entry name" value="Huntingtin_N_HEAT_rpt-2"/>
</dbReference>
<dbReference type="OMA" id="RNACTEI"/>
<comment type="subcellular location">
    <subcellularLocation>
        <location evidence="2">Cytoplasm</location>
    </subcellularLocation>
    <subcellularLocation>
        <location evidence="1">Nucleus</location>
    </subcellularLocation>
</comment>
<proteinExistence type="predicted"/>
<evidence type="ECO:0000256" key="1">
    <source>
        <dbReference type="ARBA" id="ARBA00004123"/>
    </source>
</evidence>
<evidence type="ECO:0000256" key="4">
    <source>
        <dbReference type="ARBA" id="ARBA00023242"/>
    </source>
</evidence>
<dbReference type="Pfam" id="PF12372">
    <property type="entry name" value="Htt_N-HEAT"/>
    <property type="match status" value="1"/>
</dbReference>
<organism evidence="5 6">
    <name type="scientific">Haemonchus contortus</name>
    <name type="common">Barber pole worm</name>
    <dbReference type="NCBI Taxonomy" id="6289"/>
    <lineage>
        <taxon>Eukaryota</taxon>
        <taxon>Metazoa</taxon>
        <taxon>Ecdysozoa</taxon>
        <taxon>Nematoda</taxon>
        <taxon>Chromadorea</taxon>
        <taxon>Rhabditida</taxon>
        <taxon>Rhabditina</taxon>
        <taxon>Rhabditomorpha</taxon>
        <taxon>Strongyloidea</taxon>
        <taxon>Trichostrongylidae</taxon>
        <taxon>Haemonchus</taxon>
    </lineage>
</organism>
<dbReference type="PANTHER" id="PTHR10170">
    <property type="entry name" value="HUNTINGTON DISEASE PROTEIN"/>
    <property type="match status" value="1"/>
</dbReference>
<dbReference type="Pfam" id="PF20927">
    <property type="entry name" value="Htt_C-HEAT"/>
    <property type="match status" value="1"/>
</dbReference>
<dbReference type="SUPFAM" id="SSF48371">
    <property type="entry name" value="ARM repeat"/>
    <property type="match status" value="3"/>
</dbReference>
<evidence type="ECO:0000256" key="3">
    <source>
        <dbReference type="ARBA" id="ARBA00022490"/>
    </source>
</evidence>
<sequence>MAAAKVERLEKAINALEGALKANDLVPPNKKTVSYDKERNACTEIRGIIISNDFNTLYKADRRYGDLMAKAVEVVFRMVNHIDQDIRTYAEESLDAILRSLLLGFYHSRVLVLLITEIGRNVPARSIICAFRRLAQLIHFSKCNRIVSYGVHILSALTAMLKRPEESIQNVIVTNAGLLFDTIGPRMRSQHSEKAYNLYCVAAENLDLSGTANRAAVTVIAQISTYYPSVMNKAFLRCMVNVRDADDALNRTRLIGSLNTLKAIWPLLSDPGCAVTQDNMKIVICSVLCCLHSSHSEVVVPSIELLDRIMAKPLSWMREFVPLQFDVMPSFRSRLMGSERPSRTVSPVRGEESIPASSLGSMFDVADTTEGISEFNVPLQLPEPSEGPSTSGSSSPLVEDEIIDPLIHADLYEEVTKYEKYGSDPNTSQLSNSPDDSVGILKHLPSDVCDISANCFVYTAAVLGKRFLLAGLKGLKSDRDVRISHKILALNCITTITKHEDLSKVTLLFGDFEQSLNEVSRFILHDDDQLCASTVAFLFSLDKYESGSTDNAHNYRRVMKAFQPIRKRSVLQAAIGQQHILEALGILPESLYLATTEVSSTFFLLKVTCAEFLSTLRWSLMKTPTKDEWQERCLTAYFDLLFSDDQKVSQAALAGLEQLVRNADFTEYSGVFAAKIPDDLISFEKDSLPAVLNMPREFRFRGECPDFVVEANLEVILYSLTDYFSRDVLGRSAGLCSTMNALLKAFPAPVYPECWNCLSKQPSSSCGFLSTVVELCEINLTSPSKLADGLKVLAAFFAGYCESYMMNVVQEQATVDRTTLPRLPDQLLLDRLLLMPLRVLNMYYSLVAEYRAVTSQSSTSLLSRPTLSPLPAKKVSPSRIADISRLLGTSIHPTMQTSYLECPSLKNTIFDSVEGAHRNFLESLDRDAEARFTLLLRAGLDCLGTICEMMTFQQMRPLLQEILLYIKVTFEVCPDGCTTLLHQLFKVVFGKNTANINLDVLHSMKMKDPLPPLNEAEMLYLRYANEFTLFSAFVSRKEYMDTFVTRSLGWLKTDMLSRIHNPPPNDIAPALELFEGFVTVLLQVYGAFHSVPCKRAILGVMCELPRDGIIYAMADPKKVLFEAVTTQLYDPGAGNKELLTEIALYLIVLARTNVIKYDQVSRVAVELIEKATQTNATEIISAIEVILLEILFAQRMDADVIYAAFRNKSKMLLSMASQRTLLLWTLFLHSSRNDESRWSSTSVDFFAAYSEYSADCSETALNHSVYAVVTAFSCMAPAMYRPIDNVFQLLQSSMLNEDIPFAVKLKRSVPLLFAILNNVAEEKLLMRAEQMLPEPLEWFVRNVNDLMLESVTASLKADDVLIDYILLLLQTMVNIFKAGSYPKLSSSLHTRLKESDSLSIQSLSVTQPAVLSQWLQLFSLYNDPLEDYVDVSQCTEYVARLCASLSGTSPSDIDMGLMDETRFAIPPDPPLTTEGSLLEFCKSVFPGSMWYMNPTIFRTLLSLEPPDIYYVYECVDADRRYSFLGYLLRTVSEHLTSQSVNPDSYKNALTKAKEIVDVVYDLVEYEGTQDEEALRLKLFILSRIPLLNTTEIVWGNFSSNEVLALLDFVANEITLPTCSLQSTCEGLAFMMGHSSTKEMFSRDIFFAIQSIHRLVVSILKLLDKGSPSRFDHVSATDKIVVTTTSDVVGSQDYEDFGGLDGFIVTLFNDVHNICHYYRSHAGGYMNHVEKLTRALFRHPILHKFAIVPFAALKMNWKLRVEIRENAVHVPLVNIHLLCNLNILNDFSWRVNWLGWISRQQFEDFWMTLFGVLSSTPTGSELTSETSANLSEQILSSSVAVSVLTDILLYSLLYPEPGNPPTGRFVIKHRERNDPFYQSKSMQLLCKLKARLTGDLDPPQAYRRNLERLNDTGEYYGFGQLSALSLWTLTGVLSEENPQKLTKTDSPRMRVSLSEFILKTTCELDTASSVRALFENFSHWFTRGIDYLPLPLLCSTVKSMALLSDLFDDSASYEFLYYQMRSIFRGGHLDRHPDNGYVIYSLLKAVTVIGLETASRGMTEADLAKQILSWVEYGLTSDYPFVRESALHGFIYLMQSMTLDPLKPVVQYVTGFLLEETGKQLAVTDPIHVCAMMSSIDYSNLIWSASFRIMEEPLQVSFKNTLIQRTCEAFTVMNISPHLLPVVTSGIEALALHSTSFLPQFLQLVSGCFKMYATISSTFIYALRILIVCVFKEESDPRRASAQKFEPILEELYNVYRKCDTRDAELICQVLPSVLLRLYSEERVLGIILDFCFALKSDEYPSNIKQTLRMVFELCERMRDSQRLSSLMASGQIVMSRIQQRPMVSEEDRAVACCLLSAVSPYEDIANRFYVYLAALTSTIPIDASYEFLMRKALDECSPSSG</sequence>
<reference evidence="6" key="1">
    <citation type="submission" date="2020-12" db="UniProtKB">
        <authorList>
            <consortium name="WormBaseParasite"/>
        </authorList>
    </citation>
    <scope>IDENTIFICATION</scope>
    <source>
        <strain evidence="6">MHco3</strain>
    </source>
</reference>
<evidence type="ECO:0000313" key="5">
    <source>
        <dbReference type="Proteomes" id="UP000025227"/>
    </source>
</evidence>
<dbReference type="InterPro" id="IPR016024">
    <property type="entry name" value="ARM-type_fold"/>
</dbReference>
<dbReference type="InterPro" id="IPR048411">
    <property type="entry name" value="Htt_N_HEAT_rpt-1"/>
</dbReference>
<evidence type="ECO:0000313" key="6">
    <source>
        <dbReference type="WBParaSite" id="HCON_00190280-00001"/>
    </source>
</evidence>
<keyword evidence="4" id="KW-0539">Nucleus</keyword>
<keyword evidence="3" id="KW-0963">Cytoplasm</keyword>
<protein>
    <submittedName>
        <fullName evidence="6">Huntingtin</fullName>
    </submittedName>
</protein>
<dbReference type="Pfam" id="PF20926">
    <property type="entry name" value="Htt_N-HEAT_1"/>
    <property type="match status" value="1"/>
</dbReference>
<dbReference type="OrthoDB" id="44867at2759"/>
<dbReference type="Proteomes" id="UP000025227">
    <property type="component" value="Unplaced"/>
</dbReference>
<dbReference type="PANTHER" id="PTHR10170:SF10">
    <property type="entry name" value="HUNTINGTIN"/>
    <property type="match status" value="1"/>
</dbReference>
<dbReference type="WBParaSite" id="HCON_00190280-00001">
    <property type="protein sequence ID" value="HCON_00190280-00001"/>
    <property type="gene ID" value="HCON_00190280"/>
</dbReference>
<evidence type="ECO:0000256" key="2">
    <source>
        <dbReference type="ARBA" id="ARBA00004496"/>
    </source>
</evidence>
<dbReference type="GO" id="GO:0005737">
    <property type="term" value="C:cytoplasm"/>
    <property type="evidence" value="ECO:0007669"/>
    <property type="project" value="UniProtKB-SubCell"/>
</dbReference>
<accession>A0A7I4Z5Q5</accession>